<sequence>MTRLTASLLVFVLLLSSCGGRGSDSGLNPFGWFGGGGNREQPVSLIPDDGTIVTNLPAGIPQIVSARWEPLNEGRLLVATGLAPTKGYHDARLVPMRPQPSDRLSPDPDGVLRLRFAAQPPAPDSQAARLPANPAVDSITVALAISNVELARISRVEISSATNIVSLNR</sequence>
<evidence type="ECO:0000256" key="1">
    <source>
        <dbReference type="SAM" id="SignalP"/>
    </source>
</evidence>
<evidence type="ECO:0000313" key="3">
    <source>
        <dbReference type="Proteomes" id="UP000284202"/>
    </source>
</evidence>
<dbReference type="EMBL" id="QZCG01000010">
    <property type="protein sequence ID" value="RJE83655.1"/>
    <property type="molecule type" value="Genomic_DNA"/>
</dbReference>
<protein>
    <submittedName>
        <fullName evidence="2">Uncharacterized protein</fullName>
    </submittedName>
</protein>
<comment type="caution">
    <text evidence="2">The sequence shown here is derived from an EMBL/GenBank/DDBJ whole genome shotgun (WGS) entry which is preliminary data.</text>
</comment>
<reference evidence="3" key="1">
    <citation type="submission" date="2018-09" db="EMBL/GenBank/DDBJ databases">
        <title>Acidovorax cavernicola nov. sp. isolated from Gruta de las Maravillas (Aracena, Spain).</title>
        <authorList>
            <person name="Jurado V."/>
            <person name="Gutierrez-Patricio S."/>
            <person name="Gonzalez-Pimentel J.L."/>
            <person name="Miller A.Z."/>
            <person name="Laiz L."/>
            <person name="Saiz-Jimenez C."/>
        </authorList>
    </citation>
    <scope>NUCLEOTIDE SEQUENCE [LARGE SCALE GENOMIC DNA]</scope>
    <source>
        <strain evidence="3">1011MAR3C25</strain>
    </source>
</reference>
<dbReference type="Proteomes" id="UP000284202">
    <property type="component" value="Unassembled WGS sequence"/>
</dbReference>
<proteinExistence type="predicted"/>
<dbReference type="RefSeq" id="WP_119750209.1">
    <property type="nucleotide sequence ID" value="NZ_QZCG01000010.1"/>
</dbReference>
<dbReference type="AlphaFoldDB" id="A0A418SRQ2"/>
<accession>A0A418SRQ2</accession>
<dbReference type="PROSITE" id="PS51257">
    <property type="entry name" value="PROKAR_LIPOPROTEIN"/>
    <property type="match status" value="1"/>
</dbReference>
<name>A0A418SRQ2_9RHOB</name>
<organism evidence="2 3">
    <name type="scientific">Paracoccus onubensis</name>
    <dbReference type="NCBI Taxonomy" id="1675788"/>
    <lineage>
        <taxon>Bacteria</taxon>
        <taxon>Pseudomonadati</taxon>
        <taxon>Pseudomonadota</taxon>
        <taxon>Alphaproteobacteria</taxon>
        <taxon>Rhodobacterales</taxon>
        <taxon>Paracoccaceae</taxon>
        <taxon>Paracoccus</taxon>
    </lineage>
</organism>
<dbReference type="OrthoDB" id="7773807at2"/>
<gene>
    <name evidence="2" type="ORF">D3P04_14685</name>
</gene>
<feature type="chain" id="PRO_5019522967" evidence="1">
    <location>
        <begin position="23"/>
        <end position="169"/>
    </location>
</feature>
<feature type="signal peptide" evidence="1">
    <location>
        <begin position="1"/>
        <end position="22"/>
    </location>
</feature>
<keyword evidence="1" id="KW-0732">Signal</keyword>
<keyword evidence="3" id="KW-1185">Reference proteome</keyword>
<evidence type="ECO:0000313" key="2">
    <source>
        <dbReference type="EMBL" id="RJE83655.1"/>
    </source>
</evidence>